<dbReference type="OMA" id="NLACESY"/>
<protein>
    <submittedName>
        <fullName evidence="2">Uncharacterized protein</fullName>
    </submittedName>
</protein>
<gene>
    <name evidence="2" type="ORF">WOLCODRAFT_101533</name>
</gene>
<accession>A0A2H3JIS6</accession>
<organism evidence="2 3">
    <name type="scientific">Wolfiporia cocos (strain MD-104)</name>
    <name type="common">Brown rot fungus</name>
    <dbReference type="NCBI Taxonomy" id="742152"/>
    <lineage>
        <taxon>Eukaryota</taxon>
        <taxon>Fungi</taxon>
        <taxon>Dikarya</taxon>
        <taxon>Basidiomycota</taxon>
        <taxon>Agaricomycotina</taxon>
        <taxon>Agaricomycetes</taxon>
        <taxon>Polyporales</taxon>
        <taxon>Phaeolaceae</taxon>
        <taxon>Wolfiporia</taxon>
    </lineage>
</organism>
<feature type="coiled-coil region" evidence="1">
    <location>
        <begin position="203"/>
        <end position="262"/>
    </location>
</feature>
<evidence type="ECO:0000256" key="1">
    <source>
        <dbReference type="SAM" id="Coils"/>
    </source>
</evidence>
<dbReference type="InterPro" id="IPR027417">
    <property type="entry name" value="P-loop_NTPase"/>
</dbReference>
<dbReference type="Proteomes" id="UP000218811">
    <property type="component" value="Unassembled WGS sequence"/>
</dbReference>
<dbReference type="AlphaFoldDB" id="A0A2H3JIS6"/>
<dbReference type="EMBL" id="KB468124">
    <property type="protein sequence ID" value="PCH42100.1"/>
    <property type="molecule type" value="Genomic_DNA"/>
</dbReference>
<dbReference type="STRING" id="742152.A0A2H3JIS6"/>
<keyword evidence="3" id="KW-1185">Reference proteome</keyword>
<evidence type="ECO:0000313" key="3">
    <source>
        <dbReference type="Proteomes" id="UP000218811"/>
    </source>
</evidence>
<proteinExistence type="predicted"/>
<evidence type="ECO:0000313" key="2">
    <source>
        <dbReference type="EMBL" id="PCH42100.1"/>
    </source>
</evidence>
<dbReference type="Gene3D" id="3.40.50.300">
    <property type="entry name" value="P-loop containing nucleotide triphosphate hydrolases"/>
    <property type="match status" value="1"/>
</dbReference>
<sequence length="289" mass="33575">MGPTGCGKTTFVNLACESYFVIGHGLQSCTAKIQLASLALSGHAVTVIDSPGFDDTERSQVDVLTDIATFLQQTYERQQKLAGVIYIHKITDNRLGWTAIENYRLFSEICGPDAMKNVLIVTNMWSDIAQKTRYEREQQLQNKFFKQAIDRGARMRRHDGSRESALNILCELLENHEEVLQVQDEMVDQLRPIPETQAGAELNRVLERMQQRHQAEIARMQQEMQEDLERVTRELQRLRKQLEQVEREREKLQEIVGRLKEDGGAPEGKERKQLKKEPWWKRVYHRIVD</sequence>
<reference evidence="2 3" key="1">
    <citation type="journal article" date="2012" name="Science">
        <title>The Paleozoic origin of enzymatic lignin decomposition reconstructed from 31 fungal genomes.</title>
        <authorList>
            <person name="Floudas D."/>
            <person name="Binder M."/>
            <person name="Riley R."/>
            <person name="Barry K."/>
            <person name="Blanchette R.A."/>
            <person name="Henrissat B."/>
            <person name="Martinez A.T."/>
            <person name="Otillar R."/>
            <person name="Spatafora J.W."/>
            <person name="Yadav J.S."/>
            <person name="Aerts A."/>
            <person name="Benoit I."/>
            <person name="Boyd A."/>
            <person name="Carlson A."/>
            <person name="Copeland A."/>
            <person name="Coutinho P.M."/>
            <person name="de Vries R.P."/>
            <person name="Ferreira P."/>
            <person name="Findley K."/>
            <person name="Foster B."/>
            <person name="Gaskell J."/>
            <person name="Glotzer D."/>
            <person name="Gorecki P."/>
            <person name="Heitman J."/>
            <person name="Hesse C."/>
            <person name="Hori C."/>
            <person name="Igarashi K."/>
            <person name="Jurgens J.A."/>
            <person name="Kallen N."/>
            <person name="Kersten P."/>
            <person name="Kohler A."/>
            <person name="Kuees U."/>
            <person name="Kumar T.K.A."/>
            <person name="Kuo A."/>
            <person name="LaButti K."/>
            <person name="Larrondo L.F."/>
            <person name="Lindquist E."/>
            <person name="Ling A."/>
            <person name="Lombard V."/>
            <person name="Lucas S."/>
            <person name="Lundell T."/>
            <person name="Martin R."/>
            <person name="McLaughlin D.J."/>
            <person name="Morgenstern I."/>
            <person name="Morin E."/>
            <person name="Murat C."/>
            <person name="Nagy L.G."/>
            <person name="Nolan M."/>
            <person name="Ohm R.A."/>
            <person name="Patyshakuliyeva A."/>
            <person name="Rokas A."/>
            <person name="Ruiz-Duenas F.J."/>
            <person name="Sabat G."/>
            <person name="Salamov A."/>
            <person name="Samejima M."/>
            <person name="Schmutz J."/>
            <person name="Slot J.C."/>
            <person name="St John F."/>
            <person name="Stenlid J."/>
            <person name="Sun H."/>
            <person name="Sun S."/>
            <person name="Syed K."/>
            <person name="Tsang A."/>
            <person name="Wiebenga A."/>
            <person name="Young D."/>
            <person name="Pisabarro A."/>
            <person name="Eastwood D.C."/>
            <person name="Martin F."/>
            <person name="Cullen D."/>
            <person name="Grigoriev I.V."/>
            <person name="Hibbett D.S."/>
        </authorList>
    </citation>
    <scope>NUCLEOTIDE SEQUENCE [LARGE SCALE GENOMIC DNA]</scope>
    <source>
        <strain evidence="2 3">MD-104</strain>
    </source>
</reference>
<name>A0A2H3JIS6_WOLCO</name>
<keyword evidence="1" id="KW-0175">Coiled coil</keyword>
<dbReference type="SUPFAM" id="SSF52540">
    <property type="entry name" value="P-loop containing nucleoside triphosphate hydrolases"/>
    <property type="match status" value="1"/>
</dbReference>
<dbReference type="OrthoDB" id="8954335at2759"/>
<dbReference type="CDD" id="cd00882">
    <property type="entry name" value="Ras_like_GTPase"/>
    <property type="match status" value="1"/>
</dbReference>